<keyword evidence="7" id="KW-0479">Metal-binding</keyword>
<dbReference type="Pfam" id="PF03264">
    <property type="entry name" value="Cytochrom_NNT"/>
    <property type="match status" value="1"/>
</dbReference>
<protein>
    <submittedName>
        <fullName evidence="13">NapC/NirT cytochrome c domain protein</fullName>
    </submittedName>
</protein>
<organism evidence="13 14">
    <name type="scientific">Alkalidesulfovibrio alkalitolerans DSM 16529</name>
    <dbReference type="NCBI Taxonomy" id="1121439"/>
    <lineage>
        <taxon>Bacteria</taxon>
        <taxon>Pseudomonadati</taxon>
        <taxon>Thermodesulfobacteriota</taxon>
        <taxon>Desulfovibrionia</taxon>
        <taxon>Desulfovibrionales</taxon>
        <taxon>Desulfovibrionaceae</taxon>
        <taxon>Alkalidesulfovibrio</taxon>
    </lineage>
</organism>
<keyword evidence="3" id="KW-0813">Transport</keyword>
<dbReference type="PATRIC" id="fig|1121439.3.peg.2616"/>
<dbReference type="Gene3D" id="1.10.3820.10">
    <property type="entry name" value="Di-heme elbow motif domain"/>
    <property type="match status" value="1"/>
</dbReference>
<keyword evidence="9" id="KW-1133">Transmembrane helix</keyword>
<evidence type="ECO:0000256" key="2">
    <source>
        <dbReference type="ARBA" id="ARBA00007395"/>
    </source>
</evidence>
<dbReference type="InterPro" id="IPR038266">
    <property type="entry name" value="NapC/NirT_cytc_sf"/>
</dbReference>
<comment type="similarity">
    <text evidence="2">Belongs to the NapC/NirT/NrfH family.</text>
</comment>
<dbReference type="GO" id="GO:0005886">
    <property type="term" value="C:plasma membrane"/>
    <property type="evidence" value="ECO:0007669"/>
    <property type="project" value="UniProtKB-SubCell"/>
</dbReference>
<evidence type="ECO:0000256" key="6">
    <source>
        <dbReference type="ARBA" id="ARBA00022692"/>
    </source>
</evidence>
<dbReference type="OrthoDB" id="9782159at2"/>
<feature type="domain" description="NapC/NirT cytochrome c N-terminal" evidence="12">
    <location>
        <begin position="7"/>
        <end position="139"/>
    </location>
</feature>
<dbReference type="InterPro" id="IPR005126">
    <property type="entry name" value="NapC/NirT_cyt_c_N"/>
</dbReference>
<dbReference type="eggNOG" id="COG3005">
    <property type="taxonomic scope" value="Bacteria"/>
</dbReference>
<dbReference type="GO" id="GO:0009055">
    <property type="term" value="F:electron transfer activity"/>
    <property type="evidence" value="ECO:0007669"/>
    <property type="project" value="TreeGrafter"/>
</dbReference>
<reference evidence="13 14" key="1">
    <citation type="journal article" date="2013" name="Genome Announc.">
        <title>Draft genome sequences for three mercury-methylating, sulfate-reducing bacteria.</title>
        <authorList>
            <person name="Brown S.D."/>
            <person name="Hurt R.A.Jr."/>
            <person name="Gilmour C.C."/>
            <person name="Elias D.A."/>
        </authorList>
    </citation>
    <scope>NUCLEOTIDE SEQUENCE [LARGE SCALE GENOMIC DNA]</scope>
    <source>
        <strain evidence="13 14">DSM 16529</strain>
    </source>
</reference>
<comment type="caution">
    <text evidence="13">The sequence shown here is derived from an EMBL/GenBank/DDBJ whole genome shotgun (WGS) entry which is preliminary data.</text>
</comment>
<evidence type="ECO:0000256" key="1">
    <source>
        <dbReference type="ARBA" id="ARBA00004236"/>
    </source>
</evidence>
<name>S7T1W6_9BACT</name>
<proteinExistence type="inferred from homology"/>
<dbReference type="SUPFAM" id="SSF48695">
    <property type="entry name" value="Multiheme cytochromes"/>
    <property type="match status" value="1"/>
</dbReference>
<dbReference type="PANTHER" id="PTHR30333">
    <property type="entry name" value="CYTOCHROME C-TYPE PROTEIN"/>
    <property type="match status" value="1"/>
</dbReference>
<dbReference type="RefSeq" id="WP_020887929.1">
    <property type="nucleotide sequence ID" value="NZ_ATHI01000031.1"/>
</dbReference>
<evidence type="ECO:0000259" key="12">
    <source>
        <dbReference type="Pfam" id="PF03264"/>
    </source>
</evidence>
<sequence length="155" mass="17066">MTENRSKTGLKIVVLGLLLGVVLYGGFAFSMKSTDQAQFCGNCHTMYEYVRTHQMSGHAKQACNECHIPASGVERYVFKAKSGAHDSYVTAFGTVPDVIHAGLDTKEVVNDNCKRCHDITVLNVAMDVKPYCTDCHRSVPHMNKLPISKRSAANE</sequence>
<keyword evidence="14" id="KW-1185">Reference proteome</keyword>
<dbReference type="InterPro" id="IPR036280">
    <property type="entry name" value="Multihaem_cyt_sf"/>
</dbReference>
<evidence type="ECO:0000256" key="4">
    <source>
        <dbReference type="ARBA" id="ARBA00022475"/>
    </source>
</evidence>
<keyword evidence="11" id="KW-0472">Membrane</keyword>
<evidence type="ECO:0000256" key="9">
    <source>
        <dbReference type="ARBA" id="ARBA00022989"/>
    </source>
</evidence>
<dbReference type="GO" id="GO:0046872">
    <property type="term" value="F:metal ion binding"/>
    <property type="evidence" value="ECO:0007669"/>
    <property type="project" value="UniProtKB-KW"/>
</dbReference>
<evidence type="ECO:0000256" key="10">
    <source>
        <dbReference type="ARBA" id="ARBA00023004"/>
    </source>
</evidence>
<dbReference type="GO" id="GO:0009061">
    <property type="term" value="P:anaerobic respiration"/>
    <property type="evidence" value="ECO:0007669"/>
    <property type="project" value="TreeGrafter"/>
</dbReference>
<gene>
    <name evidence="13" type="ORF">dsat_1232</name>
</gene>
<dbReference type="Proteomes" id="UP000014975">
    <property type="component" value="Unassembled WGS sequence"/>
</dbReference>
<dbReference type="AlphaFoldDB" id="S7T1W6"/>
<evidence type="ECO:0000313" key="14">
    <source>
        <dbReference type="Proteomes" id="UP000014975"/>
    </source>
</evidence>
<keyword evidence="8" id="KW-0249">Electron transport</keyword>
<evidence type="ECO:0000256" key="5">
    <source>
        <dbReference type="ARBA" id="ARBA00022617"/>
    </source>
</evidence>
<comment type="subcellular location">
    <subcellularLocation>
        <location evidence="1">Cell membrane</location>
    </subcellularLocation>
</comment>
<dbReference type="InterPro" id="IPR051174">
    <property type="entry name" value="Cytochrome_c-type_ET"/>
</dbReference>
<evidence type="ECO:0000256" key="7">
    <source>
        <dbReference type="ARBA" id="ARBA00022723"/>
    </source>
</evidence>
<evidence type="ECO:0000313" key="13">
    <source>
        <dbReference type="EMBL" id="EPR30510.1"/>
    </source>
</evidence>
<keyword evidence="5" id="KW-0349">Heme</keyword>
<accession>S7T1W6</accession>
<keyword evidence="4" id="KW-1003">Cell membrane</keyword>
<evidence type="ECO:0000256" key="3">
    <source>
        <dbReference type="ARBA" id="ARBA00022448"/>
    </source>
</evidence>
<dbReference type="PANTHER" id="PTHR30333:SF1">
    <property type="entry name" value="CYTOCHROME C-TYPE PROTEIN NAPC"/>
    <property type="match status" value="1"/>
</dbReference>
<evidence type="ECO:0000256" key="8">
    <source>
        <dbReference type="ARBA" id="ARBA00022982"/>
    </source>
</evidence>
<evidence type="ECO:0000256" key="11">
    <source>
        <dbReference type="ARBA" id="ARBA00023136"/>
    </source>
</evidence>
<keyword evidence="6" id="KW-0812">Transmembrane</keyword>
<dbReference type="STRING" id="1121439.dsat_1232"/>
<keyword evidence="10" id="KW-0408">Iron</keyword>
<dbReference type="EMBL" id="ATHI01000031">
    <property type="protein sequence ID" value="EPR30510.1"/>
    <property type="molecule type" value="Genomic_DNA"/>
</dbReference>